<dbReference type="RefSeq" id="WP_367640734.1">
    <property type="nucleotide sequence ID" value="NZ_JBFNQN010000017.1"/>
</dbReference>
<name>A0ABV3PDY3_9ACTN</name>
<reference evidence="1 2" key="1">
    <citation type="submission" date="2024-07" db="EMBL/GenBank/DDBJ databases">
        <authorList>
            <person name="Thanompreechachai J."/>
            <person name="Duangmal K."/>
        </authorList>
    </citation>
    <scope>NUCLEOTIDE SEQUENCE [LARGE SCALE GENOMIC DNA]</scope>
    <source>
        <strain evidence="1 2">KCTC 19886</strain>
    </source>
</reference>
<dbReference type="EMBL" id="JBFNQN010000017">
    <property type="protein sequence ID" value="MEW9267417.1"/>
    <property type="molecule type" value="Genomic_DNA"/>
</dbReference>
<dbReference type="Proteomes" id="UP001555826">
    <property type="component" value="Unassembled WGS sequence"/>
</dbReference>
<accession>A0ABV3PDY3</accession>
<protein>
    <submittedName>
        <fullName evidence="1">Uncharacterized protein</fullName>
    </submittedName>
</protein>
<proteinExistence type="predicted"/>
<sequence>MVTGIVLLVVLYLLTTLASFRIERHERRVNAKSTPWKGGWL</sequence>
<evidence type="ECO:0000313" key="2">
    <source>
        <dbReference type="Proteomes" id="UP001555826"/>
    </source>
</evidence>
<gene>
    <name evidence="1" type="ORF">AB1207_21950</name>
</gene>
<evidence type="ECO:0000313" key="1">
    <source>
        <dbReference type="EMBL" id="MEW9267417.1"/>
    </source>
</evidence>
<comment type="caution">
    <text evidence="1">The sequence shown here is derived from an EMBL/GenBank/DDBJ whole genome shotgun (WGS) entry which is preliminary data.</text>
</comment>
<organism evidence="1 2">
    <name type="scientific">Kineococcus endophyticus</name>
    <dbReference type="NCBI Taxonomy" id="1181883"/>
    <lineage>
        <taxon>Bacteria</taxon>
        <taxon>Bacillati</taxon>
        <taxon>Actinomycetota</taxon>
        <taxon>Actinomycetes</taxon>
        <taxon>Kineosporiales</taxon>
        <taxon>Kineosporiaceae</taxon>
        <taxon>Kineococcus</taxon>
    </lineage>
</organism>
<keyword evidence="2" id="KW-1185">Reference proteome</keyword>